<name>A0A3G3MFX0_9FLOR</name>
<dbReference type="GO" id="GO:0022625">
    <property type="term" value="C:cytosolic large ribosomal subunit"/>
    <property type="evidence" value="ECO:0007669"/>
    <property type="project" value="TreeGrafter"/>
</dbReference>
<dbReference type="PRINTS" id="PR00059">
    <property type="entry name" value="RIBOSOMALL6"/>
</dbReference>
<dbReference type="GO" id="GO:0003735">
    <property type="term" value="F:structural constituent of ribosome"/>
    <property type="evidence" value="ECO:0007669"/>
    <property type="project" value="InterPro"/>
</dbReference>
<evidence type="ECO:0000313" key="6">
    <source>
        <dbReference type="EMBL" id="AYR05720.1"/>
    </source>
</evidence>
<sequence length="178" mass="19923">MSRIGKNPIILKKNINVKINKKQIIIEGPKGSLSYILSPEINIEQTETELKLYKINESKTARQLYGLSRTLINNMVIGVSQGFNKKLKIQGVGYRAQIDKKNLILNVGYSHPVCIESQPDINIKVDNQTSIEVSGINKEIVGQVAAKIRSIRPPEPYKGKGIRYENEIVRKKVGKAGK</sequence>
<dbReference type="FunFam" id="3.90.930.12:FF:000001">
    <property type="entry name" value="50S ribosomal protein L6"/>
    <property type="match status" value="1"/>
</dbReference>
<dbReference type="NCBIfam" id="TIGR03654">
    <property type="entry name" value="L6_bact"/>
    <property type="match status" value="1"/>
</dbReference>
<dbReference type="GO" id="GO:0019843">
    <property type="term" value="F:rRNA binding"/>
    <property type="evidence" value="ECO:0007669"/>
    <property type="project" value="InterPro"/>
</dbReference>
<keyword evidence="6" id="KW-0934">Plastid</keyword>
<dbReference type="PROSITE" id="PS00525">
    <property type="entry name" value="RIBOSOMAL_L6_1"/>
    <property type="match status" value="1"/>
</dbReference>
<evidence type="ECO:0000256" key="2">
    <source>
        <dbReference type="ARBA" id="ARBA00022980"/>
    </source>
</evidence>
<dbReference type="InterPro" id="IPR036789">
    <property type="entry name" value="Ribosomal_uL6-like_a/b-dom_sf"/>
</dbReference>
<comment type="similarity">
    <text evidence="1 4">Belongs to the universal ribosomal protein uL6 family.</text>
</comment>
<geneLocation type="plastid" evidence="6"/>
<feature type="domain" description="Large ribosomal subunit protein uL6 alpha-beta" evidence="5">
    <location>
        <begin position="91"/>
        <end position="164"/>
    </location>
</feature>
<accession>A0A3G3MFX0</accession>
<dbReference type="Pfam" id="PF00347">
    <property type="entry name" value="Ribosomal_L6"/>
    <property type="match status" value="2"/>
</dbReference>
<organism evidence="6">
    <name type="scientific">Synarthrophyton chejuense</name>
    <dbReference type="NCBI Taxonomy" id="2485825"/>
    <lineage>
        <taxon>Eukaryota</taxon>
        <taxon>Rhodophyta</taxon>
        <taxon>Florideophyceae</taxon>
        <taxon>Corallinophycidae</taxon>
        <taxon>Hapalidiales</taxon>
        <taxon>Hapalidiaceae</taxon>
        <taxon>Melobesioideae</taxon>
        <taxon>Synarthrophyton</taxon>
    </lineage>
</organism>
<dbReference type="InterPro" id="IPR020040">
    <property type="entry name" value="Ribosomal_uL6_a/b-dom"/>
</dbReference>
<dbReference type="InterPro" id="IPR000702">
    <property type="entry name" value="Ribosomal_uL6-like"/>
</dbReference>
<dbReference type="HAMAP" id="MF_01365_B">
    <property type="entry name" value="Ribosomal_uL6_B"/>
    <property type="match status" value="1"/>
</dbReference>
<dbReference type="AlphaFoldDB" id="A0A3G3MFX0"/>
<keyword evidence="3 4" id="KW-0687">Ribonucleoprotein</keyword>
<dbReference type="PANTHER" id="PTHR11655:SF14">
    <property type="entry name" value="LARGE RIBOSOMAL SUBUNIT PROTEIN UL6M"/>
    <property type="match status" value="1"/>
</dbReference>
<feature type="domain" description="Large ribosomal subunit protein uL6 alpha-beta" evidence="5">
    <location>
        <begin position="14"/>
        <end position="82"/>
    </location>
</feature>
<keyword evidence="2 4" id="KW-0689">Ribosomal protein</keyword>
<dbReference type="GeneID" id="38463450"/>
<dbReference type="EMBL" id="MH281626">
    <property type="protein sequence ID" value="AYR05720.1"/>
    <property type="molecule type" value="Genomic_DNA"/>
</dbReference>
<dbReference type="GO" id="GO:0002181">
    <property type="term" value="P:cytoplasmic translation"/>
    <property type="evidence" value="ECO:0007669"/>
    <property type="project" value="TreeGrafter"/>
</dbReference>
<dbReference type="PIRSF" id="PIRSF002162">
    <property type="entry name" value="Ribosomal_L6"/>
    <property type="match status" value="1"/>
</dbReference>
<evidence type="ECO:0000256" key="3">
    <source>
        <dbReference type="ARBA" id="ARBA00023274"/>
    </source>
</evidence>
<reference evidence="6" key="1">
    <citation type="journal article" date="2018" name="Genome Biol. Evol.">
        <title>Mitochondrial and Plastid Genomes from Coralline Red Algae Provide Insights into the Incongruent Evolutionary Histories of Organelles.</title>
        <authorList>
            <person name="Lee J."/>
            <person name="Song H.J."/>
            <person name="In Park S."/>
            <person name="Lee Y.M."/>
            <person name="Jeong S.Y."/>
            <person name="Oh Cho T."/>
            <person name="Kim J.H."/>
            <person name="Choi H.G."/>
            <person name="Choi C.G."/>
            <person name="Nelson W.A."/>
            <person name="Fredericq S."/>
            <person name="Bhattacharya D."/>
            <person name="Su Yoon H."/>
        </authorList>
    </citation>
    <scope>NUCLEOTIDE SEQUENCE</scope>
</reference>
<dbReference type="InterPro" id="IPR019906">
    <property type="entry name" value="Ribosomal_uL6_bac-type"/>
</dbReference>
<dbReference type="RefSeq" id="YP_009541711.1">
    <property type="nucleotide sequence ID" value="NC_039977.1"/>
</dbReference>
<gene>
    <name evidence="6" type="primary">rpl6</name>
</gene>
<dbReference type="PANTHER" id="PTHR11655">
    <property type="entry name" value="60S/50S RIBOSOMAL PROTEIN L6/L9"/>
    <property type="match status" value="1"/>
</dbReference>
<evidence type="ECO:0000256" key="1">
    <source>
        <dbReference type="ARBA" id="ARBA00009356"/>
    </source>
</evidence>
<proteinExistence type="inferred from homology"/>
<evidence type="ECO:0000256" key="4">
    <source>
        <dbReference type="RuleBase" id="RU003869"/>
    </source>
</evidence>
<evidence type="ECO:0000259" key="5">
    <source>
        <dbReference type="Pfam" id="PF00347"/>
    </source>
</evidence>
<dbReference type="InterPro" id="IPR002358">
    <property type="entry name" value="Ribosomal_uL6_CS"/>
</dbReference>
<protein>
    <submittedName>
        <fullName evidence="6">Ribosomal protein L6</fullName>
    </submittedName>
</protein>
<dbReference type="SUPFAM" id="SSF56053">
    <property type="entry name" value="Ribosomal protein L6"/>
    <property type="match status" value="2"/>
</dbReference>
<dbReference type="Gene3D" id="3.90.930.12">
    <property type="entry name" value="Ribosomal protein L6, alpha-beta domain"/>
    <property type="match status" value="2"/>
</dbReference>